<sequence>MLVQEQSALIPLVRKGSDLTLKNRRDMRSDQTRMRCNTSVSLNRYDHREQIWIGIKIPSGSRYPLEDIDYTSECTIHSAGTYSLPKAELVDSTPALSCVHSITRKATYTEFNVFVLGRPPKMDDVTTAEYSISLDDVSRLLKSSISLDDVTTAEIFNSLIFCETLNDVTTSEIFNTLG</sequence>
<dbReference type="Proteomes" id="UP000250235">
    <property type="component" value="Unassembled WGS sequence"/>
</dbReference>
<reference evidence="1 2" key="1">
    <citation type="journal article" date="2015" name="Proc. Natl. Acad. Sci. U.S.A.">
        <title>The resurrection genome of Boea hygrometrica: A blueprint for survival of dehydration.</title>
        <authorList>
            <person name="Xiao L."/>
            <person name="Yang G."/>
            <person name="Zhang L."/>
            <person name="Yang X."/>
            <person name="Zhao S."/>
            <person name="Ji Z."/>
            <person name="Zhou Q."/>
            <person name="Hu M."/>
            <person name="Wang Y."/>
            <person name="Chen M."/>
            <person name="Xu Y."/>
            <person name="Jin H."/>
            <person name="Xiao X."/>
            <person name="Hu G."/>
            <person name="Bao F."/>
            <person name="Hu Y."/>
            <person name="Wan P."/>
            <person name="Li L."/>
            <person name="Deng X."/>
            <person name="Kuang T."/>
            <person name="Xiang C."/>
            <person name="Zhu J.K."/>
            <person name="Oliver M.J."/>
            <person name="He Y."/>
        </authorList>
    </citation>
    <scope>NUCLEOTIDE SEQUENCE [LARGE SCALE GENOMIC DNA]</scope>
    <source>
        <strain evidence="2">cv. XS01</strain>
    </source>
</reference>
<gene>
    <name evidence="1" type="ORF">F511_20477</name>
</gene>
<proteinExistence type="predicted"/>
<evidence type="ECO:0000313" key="1">
    <source>
        <dbReference type="EMBL" id="KZV35551.1"/>
    </source>
</evidence>
<dbReference type="EMBL" id="KV004554">
    <property type="protein sequence ID" value="KZV35551.1"/>
    <property type="molecule type" value="Genomic_DNA"/>
</dbReference>
<keyword evidence="2" id="KW-1185">Reference proteome</keyword>
<name>A0A2Z7BLX4_9LAMI</name>
<dbReference type="AlphaFoldDB" id="A0A2Z7BLX4"/>
<evidence type="ECO:0000313" key="2">
    <source>
        <dbReference type="Proteomes" id="UP000250235"/>
    </source>
</evidence>
<accession>A0A2Z7BLX4</accession>
<protein>
    <submittedName>
        <fullName evidence="1">Uncharacterized protein</fullName>
    </submittedName>
</protein>
<organism evidence="1 2">
    <name type="scientific">Dorcoceras hygrometricum</name>
    <dbReference type="NCBI Taxonomy" id="472368"/>
    <lineage>
        <taxon>Eukaryota</taxon>
        <taxon>Viridiplantae</taxon>
        <taxon>Streptophyta</taxon>
        <taxon>Embryophyta</taxon>
        <taxon>Tracheophyta</taxon>
        <taxon>Spermatophyta</taxon>
        <taxon>Magnoliopsida</taxon>
        <taxon>eudicotyledons</taxon>
        <taxon>Gunneridae</taxon>
        <taxon>Pentapetalae</taxon>
        <taxon>asterids</taxon>
        <taxon>lamiids</taxon>
        <taxon>Lamiales</taxon>
        <taxon>Gesneriaceae</taxon>
        <taxon>Didymocarpoideae</taxon>
        <taxon>Trichosporeae</taxon>
        <taxon>Loxocarpinae</taxon>
        <taxon>Dorcoceras</taxon>
    </lineage>
</organism>